<dbReference type="VEuPathDB" id="MicrosporidiaDB:NEQG_02369"/>
<dbReference type="Proteomes" id="UP000002872">
    <property type="component" value="Unassembled WGS sequence"/>
</dbReference>
<protein>
    <submittedName>
        <fullName evidence="1">Uncharacterized protein</fullName>
    </submittedName>
</protein>
<sequence>MECVAFNTAAYSFYTFICSGVSKKSNDGDYKILASLFLLSEGLNLPLKFAATKNCALIILKSRDGENILFKHIKILQNIIQSGVSFLGWKKNQKVGDVINFFMKYCENPVIEPPSLRKPNLYRERITELLNCSPSYLIQIILILYLKRKIFL</sequence>
<dbReference type="HOGENOM" id="CLU_1722857_0_0_1"/>
<keyword evidence="2" id="KW-1185">Reference proteome</keyword>
<proteinExistence type="predicted"/>
<evidence type="ECO:0000313" key="1">
    <source>
        <dbReference type="EMBL" id="EIJ87488.1"/>
    </source>
</evidence>
<dbReference type="InParanoid" id="I3EE41"/>
<dbReference type="AlphaFoldDB" id="I3EE41"/>
<organism evidence="1 2">
    <name type="scientific">Nematocida parisii (strain ERTm3)</name>
    <name type="common">Nematode killer fungus</name>
    <dbReference type="NCBI Taxonomy" id="935791"/>
    <lineage>
        <taxon>Eukaryota</taxon>
        <taxon>Fungi</taxon>
        <taxon>Fungi incertae sedis</taxon>
        <taxon>Microsporidia</taxon>
        <taxon>Nematocida</taxon>
    </lineage>
</organism>
<dbReference type="OrthoDB" id="10457220at2759"/>
<dbReference type="EMBL" id="GL870882">
    <property type="protein sequence ID" value="EIJ87488.1"/>
    <property type="molecule type" value="Genomic_DNA"/>
</dbReference>
<accession>I3EE41</accession>
<gene>
    <name evidence="1" type="ORF">NEQG_02369</name>
</gene>
<reference evidence="1" key="1">
    <citation type="submission" date="2011-01" db="EMBL/GenBank/DDBJ databases">
        <title>The Genome Sequence of Nematocida parisii strain ERTm3.</title>
        <authorList>
            <consortium name="The Broad Institute Genome Sequencing Platform"/>
            <consortium name="The Broad Institute Genome Sequencing Center for Infectious Disease"/>
            <person name="Cuomo C."/>
            <person name="Troemel E."/>
            <person name="Young S.K."/>
            <person name="Zeng Q."/>
            <person name="Gargeya S."/>
            <person name="Fitzgerald M."/>
            <person name="Haas B."/>
            <person name="Abouelleil A."/>
            <person name="Alvarado L."/>
            <person name="Arachchi H.M."/>
            <person name="Berlin A."/>
            <person name="Chapman S.B."/>
            <person name="Gearin G."/>
            <person name="Goldberg J."/>
            <person name="Griggs A."/>
            <person name="Gujja S."/>
            <person name="Hansen M."/>
            <person name="Heiman D."/>
            <person name="Howarth C."/>
            <person name="Larimer J."/>
            <person name="Lui A."/>
            <person name="MacDonald P.J.P."/>
            <person name="McCowen C."/>
            <person name="Montmayeur A."/>
            <person name="Murphy C."/>
            <person name="Neiman D."/>
            <person name="Pearson M."/>
            <person name="Priest M."/>
            <person name="Roberts A."/>
            <person name="Saif S."/>
            <person name="Shea T."/>
            <person name="Sisk P."/>
            <person name="Stolte C."/>
            <person name="Sykes S."/>
            <person name="Wortman J."/>
            <person name="Nusbaum C."/>
            <person name="Birren B."/>
        </authorList>
    </citation>
    <scope>NUCLEOTIDE SEQUENCE</scope>
    <source>
        <strain evidence="1">ERTm3</strain>
    </source>
</reference>
<name>I3EE41_NEMP3</name>
<evidence type="ECO:0000313" key="2">
    <source>
        <dbReference type="Proteomes" id="UP000002872"/>
    </source>
</evidence>